<keyword evidence="3" id="KW-1185">Reference proteome</keyword>
<organism evidence="2 3">
    <name type="scientific">Microbacterium lemovicicum</name>
    <dbReference type="NCBI Taxonomy" id="1072463"/>
    <lineage>
        <taxon>Bacteria</taxon>
        <taxon>Bacillati</taxon>
        <taxon>Actinomycetota</taxon>
        <taxon>Actinomycetes</taxon>
        <taxon>Micrococcales</taxon>
        <taxon>Microbacteriaceae</taxon>
        <taxon>Microbacterium</taxon>
    </lineage>
</organism>
<sequence length="101" mass="10226">MSDQRDLPEGVLDANPAGAWEDGATSDTETSESTADSIHAASLTDSGLPPNTPMPESATGDEVVGDGPAAPADPDGSIEDAAATRGIDPDMRTDEEAEENA</sequence>
<reference evidence="2 3" key="1">
    <citation type="submission" date="2018-08" db="EMBL/GenBank/DDBJ databases">
        <title>Microbacterium lemovicicum sp. nov., a bacterium isolated from a natural uranium-rich soil.</title>
        <authorList>
            <person name="ORTET P."/>
        </authorList>
    </citation>
    <scope>NUCLEOTIDE SEQUENCE [LARGE SCALE GENOMIC DNA]</scope>
    <source>
        <strain evidence="2 3">Viu22</strain>
    </source>
</reference>
<dbReference type="Proteomes" id="UP000276888">
    <property type="component" value="Chromosome"/>
</dbReference>
<feature type="region of interest" description="Disordered" evidence="1">
    <location>
        <begin position="1"/>
        <end position="101"/>
    </location>
</feature>
<dbReference type="KEGG" id="mlv:CVS47_02646"/>
<dbReference type="RefSeq" id="WP_127096482.1">
    <property type="nucleotide sequence ID" value="NZ_CP031423.1"/>
</dbReference>
<evidence type="ECO:0000313" key="2">
    <source>
        <dbReference type="EMBL" id="AZS37996.1"/>
    </source>
</evidence>
<accession>A0A3Q9J0G0</accession>
<evidence type="ECO:0008006" key="4">
    <source>
        <dbReference type="Google" id="ProtNLM"/>
    </source>
</evidence>
<protein>
    <recommendedName>
        <fullName evidence="4">DUF5709 domain-containing protein</fullName>
    </recommendedName>
</protein>
<evidence type="ECO:0000256" key="1">
    <source>
        <dbReference type="SAM" id="MobiDB-lite"/>
    </source>
</evidence>
<name>A0A3Q9J0G0_9MICO</name>
<dbReference type="AlphaFoldDB" id="A0A3Q9J0G0"/>
<dbReference type="EMBL" id="CP031423">
    <property type="protein sequence ID" value="AZS37996.1"/>
    <property type="molecule type" value="Genomic_DNA"/>
</dbReference>
<evidence type="ECO:0000313" key="3">
    <source>
        <dbReference type="Proteomes" id="UP000276888"/>
    </source>
</evidence>
<feature type="compositionally biased region" description="Low complexity" evidence="1">
    <location>
        <begin position="25"/>
        <end position="37"/>
    </location>
</feature>
<gene>
    <name evidence="2" type="ORF">CVS47_02646</name>
</gene>
<feature type="compositionally biased region" description="Low complexity" evidence="1">
    <location>
        <begin position="65"/>
        <end position="75"/>
    </location>
</feature>
<proteinExistence type="predicted"/>